<dbReference type="InterPro" id="IPR016186">
    <property type="entry name" value="C-type_lectin-like/link_sf"/>
</dbReference>
<dbReference type="InterPro" id="IPR050111">
    <property type="entry name" value="C-type_lectin/snaclec_domain"/>
</dbReference>
<keyword evidence="4" id="KW-1185">Reference proteome</keyword>
<organism evidence="3 4">
    <name type="scientific">Mola mola</name>
    <name type="common">Ocean sunfish</name>
    <name type="synonym">Tetraodon mola</name>
    <dbReference type="NCBI Taxonomy" id="94237"/>
    <lineage>
        <taxon>Eukaryota</taxon>
        <taxon>Metazoa</taxon>
        <taxon>Chordata</taxon>
        <taxon>Craniata</taxon>
        <taxon>Vertebrata</taxon>
        <taxon>Euteleostomi</taxon>
        <taxon>Actinopterygii</taxon>
        <taxon>Neopterygii</taxon>
        <taxon>Teleostei</taxon>
        <taxon>Neoteleostei</taxon>
        <taxon>Acanthomorphata</taxon>
        <taxon>Eupercaria</taxon>
        <taxon>Tetraodontiformes</taxon>
        <taxon>Molidae</taxon>
        <taxon>Mola</taxon>
    </lineage>
</organism>
<accession>A0A3Q4B664</accession>
<reference evidence="3" key="1">
    <citation type="submission" date="2025-08" db="UniProtKB">
        <authorList>
            <consortium name="Ensembl"/>
        </authorList>
    </citation>
    <scope>IDENTIFICATION</scope>
</reference>
<sequence length="206" mass="23318">MKCEAGITALNLTLNELTENELRENLTLVQAENSQLTNDNDRLRNTLRKKEEEIKVLNKSCNTPTASNTGCRPGWSIHASRCFLLSNEEELWDVARSKCQSYGGDLAVASNEEDQNPQQYFHSAWIGLNDMGEEGVFVWVNGATIKSHLSFWSPGNPNNAIPVWDKKRAGQDCVAVVPPRNARNWLYTWDDITCRGKRHYICETMA</sequence>
<dbReference type="InterPro" id="IPR016187">
    <property type="entry name" value="CTDL_fold"/>
</dbReference>
<dbReference type="SMART" id="SM00034">
    <property type="entry name" value="CLECT"/>
    <property type="match status" value="1"/>
</dbReference>
<evidence type="ECO:0000259" key="2">
    <source>
        <dbReference type="PROSITE" id="PS50041"/>
    </source>
</evidence>
<dbReference type="AlphaFoldDB" id="A0A3Q4B664"/>
<name>A0A3Q4B664_MOLML</name>
<proteinExistence type="predicted"/>
<evidence type="ECO:0000256" key="1">
    <source>
        <dbReference type="SAM" id="Coils"/>
    </source>
</evidence>
<dbReference type="Gene3D" id="3.10.100.10">
    <property type="entry name" value="Mannose-Binding Protein A, subunit A"/>
    <property type="match status" value="1"/>
</dbReference>
<dbReference type="Pfam" id="PF00059">
    <property type="entry name" value="Lectin_C"/>
    <property type="match status" value="1"/>
</dbReference>
<dbReference type="InterPro" id="IPR001304">
    <property type="entry name" value="C-type_lectin-like"/>
</dbReference>
<keyword evidence="1" id="KW-0175">Coiled coil</keyword>
<dbReference type="SUPFAM" id="SSF56436">
    <property type="entry name" value="C-type lectin-like"/>
    <property type="match status" value="1"/>
</dbReference>
<dbReference type="OMA" id="DVRFWRP"/>
<evidence type="ECO:0000313" key="3">
    <source>
        <dbReference type="Ensembl" id="ENSMMOP00000013175.1"/>
    </source>
</evidence>
<dbReference type="PROSITE" id="PS50041">
    <property type="entry name" value="C_TYPE_LECTIN_2"/>
    <property type="match status" value="1"/>
</dbReference>
<dbReference type="STRING" id="94237.ENSMMOP00000013175"/>
<dbReference type="Proteomes" id="UP000261620">
    <property type="component" value="Unplaced"/>
</dbReference>
<dbReference type="PANTHER" id="PTHR22803">
    <property type="entry name" value="MANNOSE, PHOSPHOLIPASE, LECTIN RECEPTOR RELATED"/>
    <property type="match status" value="1"/>
</dbReference>
<evidence type="ECO:0000313" key="4">
    <source>
        <dbReference type="Proteomes" id="UP000261620"/>
    </source>
</evidence>
<reference evidence="3" key="2">
    <citation type="submission" date="2025-09" db="UniProtKB">
        <authorList>
            <consortium name="Ensembl"/>
        </authorList>
    </citation>
    <scope>IDENTIFICATION</scope>
</reference>
<feature type="coiled-coil region" evidence="1">
    <location>
        <begin position="19"/>
        <end position="60"/>
    </location>
</feature>
<protein>
    <recommendedName>
        <fullName evidence="2">C-type lectin domain-containing protein</fullName>
    </recommendedName>
</protein>
<feature type="domain" description="C-type lectin" evidence="2">
    <location>
        <begin position="78"/>
        <end position="203"/>
    </location>
</feature>
<dbReference type="Ensembl" id="ENSMMOT00000013387.1">
    <property type="protein sequence ID" value="ENSMMOP00000013175.1"/>
    <property type="gene ID" value="ENSMMOG00000010108.1"/>
</dbReference>